<dbReference type="EMBL" id="JACHHT010000002">
    <property type="protein sequence ID" value="MBB6522433.1"/>
    <property type="molecule type" value="Genomic_DNA"/>
</dbReference>
<gene>
    <name evidence="4" type="ORF">HNR48_002718</name>
</gene>
<dbReference type="PANTHER" id="PTHR44591:SF3">
    <property type="entry name" value="RESPONSE REGULATORY DOMAIN-CONTAINING PROTEIN"/>
    <property type="match status" value="1"/>
</dbReference>
<comment type="caution">
    <text evidence="4">The sequence shown here is derived from an EMBL/GenBank/DDBJ whole genome shotgun (WGS) entry which is preliminary data.</text>
</comment>
<keyword evidence="1 2" id="KW-0597">Phosphoprotein</keyword>
<dbReference type="InParanoid" id="A0A7X0JUD1"/>
<evidence type="ECO:0000256" key="1">
    <source>
        <dbReference type="ARBA" id="ARBA00022553"/>
    </source>
</evidence>
<dbReference type="SMART" id="SM00448">
    <property type="entry name" value="REC"/>
    <property type="match status" value="2"/>
</dbReference>
<comment type="caution">
    <text evidence="2">Lacks conserved residue(s) required for the propagation of feature annotation.</text>
</comment>
<dbReference type="Proteomes" id="UP000528457">
    <property type="component" value="Unassembled WGS sequence"/>
</dbReference>
<dbReference type="Gene3D" id="3.40.50.2300">
    <property type="match status" value="2"/>
</dbReference>
<reference evidence="4 5" key="1">
    <citation type="submission" date="2020-08" db="EMBL/GenBank/DDBJ databases">
        <title>Genomic Encyclopedia of Type Strains, Phase IV (KMG-IV): sequencing the most valuable type-strain genomes for metagenomic binning, comparative biology and taxonomic classification.</title>
        <authorList>
            <person name="Goeker M."/>
        </authorList>
    </citation>
    <scope>NUCLEOTIDE SEQUENCE [LARGE SCALE GENOMIC DNA]</scope>
    <source>
        <strain evidence="4 5">DSM 22368</strain>
    </source>
</reference>
<dbReference type="PANTHER" id="PTHR44591">
    <property type="entry name" value="STRESS RESPONSE REGULATOR PROTEIN 1"/>
    <property type="match status" value="1"/>
</dbReference>
<dbReference type="RefSeq" id="WP_166845897.1">
    <property type="nucleotide sequence ID" value="NZ_JAAONY010000002.1"/>
</dbReference>
<dbReference type="InterPro" id="IPR011006">
    <property type="entry name" value="CheY-like_superfamily"/>
</dbReference>
<feature type="domain" description="Response regulatory" evidence="3">
    <location>
        <begin position="145"/>
        <end position="262"/>
    </location>
</feature>
<evidence type="ECO:0000313" key="4">
    <source>
        <dbReference type="EMBL" id="MBB6522433.1"/>
    </source>
</evidence>
<dbReference type="Pfam" id="PF00072">
    <property type="entry name" value="Response_reg"/>
    <property type="match status" value="2"/>
</dbReference>
<organism evidence="4 5">
    <name type="scientific">Pseudoteredinibacter isoporae</name>
    <dbReference type="NCBI Taxonomy" id="570281"/>
    <lineage>
        <taxon>Bacteria</taxon>
        <taxon>Pseudomonadati</taxon>
        <taxon>Pseudomonadota</taxon>
        <taxon>Gammaproteobacteria</taxon>
        <taxon>Cellvibrionales</taxon>
        <taxon>Cellvibrionaceae</taxon>
        <taxon>Pseudoteredinibacter</taxon>
    </lineage>
</organism>
<name>A0A7X0JUD1_9GAMM</name>
<dbReference type="InterPro" id="IPR001789">
    <property type="entry name" value="Sig_transdc_resp-reg_receiver"/>
</dbReference>
<evidence type="ECO:0000256" key="2">
    <source>
        <dbReference type="PROSITE-ProRule" id="PRU00169"/>
    </source>
</evidence>
<evidence type="ECO:0000259" key="3">
    <source>
        <dbReference type="PROSITE" id="PS50110"/>
    </source>
</evidence>
<dbReference type="InterPro" id="IPR050595">
    <property type="entry name" value="Bact_response_regulator"/>
</dbReference>
<dbReference type="SUPFAM" id="SSF52172">
    <property type="entry name" value="CheY-like"/>
    <property type="match status" value="2"/>
</dbReference>
<dbReference type="AlphaFoldDB" id="A0A7X0JUD1"/>
<protein>
    <submittedName>
        <fullName evidence="4">Two-component system chemotaxis response regulator CheY</fullName>
    </submittedName>
</protein>
<dbReference type="GO" id="GO:0000160">
    <property type="term" value="P:phosphorelay signal transduction system"/>
    <property type="evidence" value="ECO:0007669"/>
    <property type="project" value="InterPro"/>
</dbReference>
<dbReference type="PROSITE" id="PS50110">
    <property type="entry name" value="RESPONSE_REGULATORY"/>
    <property type="match status" value="2"/>
</dbReference>
<feature type="modified residue" description="4-aspartylphosphate" evidence="2">
    <location>
        <position position="195"/>
    </location>
</feature>
<feature type="domain" description="Response regulatory" evidence="3">
    <location>
        <begin position="9"/>
        <end position="126"/>
    </location>
</feature>
<proteinExistence type="predicted"/>
<accession>A0A7X0JUD1</accession>
<keyword evidence="5" id="KW-1185">Reference proteome</keyword>
<evidence type="ECO:0000313" key="5">
    <source>
        <dbReference type="Proteomes" id="UP000528457"/>
    </source>
</evidence>
<sequence length="264" mass="29546">MDFAPSDLSLLLVEPSATQQKIIRSQLETEDVTNVSIASSVSEAYDMLQGQHPDLIASAMYFSDGTGLDLLKSIRADDAFGDTPFMLVSSEWRKEQLEEFKQSGVVAILPKPFSRDHLGKALNATVDLINCEELELELFDVTELRVLVVDDSALARKYISKVLGTLGVQRLSYATDGREAIDVLHENMFDLVVTDYNMPNVNGRELTEYIRTQSDQSHIPVLMVSSEANETHLQQIEDSGVNALCDKPFEPETVRHLLYQLLEH</sequence>